<comment type="caution">
    <text evidence="2">The sequence shown here is derived from an EMBL/GenBank/DDBJ whole genome shotgun (WGS) entry which is preliminary data.</text>
</comment>
<proteinExistence type="predicted"/>
<dbReference type="RefSeq" id="WP_204710341.1">
    <property type="nucleotide sequence ID" value="NZ_JBHSZV010000028.1"/>
</dbReference>
<organism evidence="2 3">
    <name type="scientific">Halobacillus seohaensis</name>
    <dbReference type="NCBI Taxonomy" id="447421"/>
    <lineage>
        <taxon>Bacteria</taxon>
        <taxon>Bacillati</taxon>
        <taxon>Bacillota</taxon>
        <taxon>Bacilli</taxon>
        <taxon>Bacillales</taxon>
        <taxon>Bacillaceae</taxon>
        <taxon>Halobacillus</taxon>
    </lineage>
</organism>
<reference evidence="3" key="1">
    <citation type="journal article" date="2019" name="Int. J. Syst. Evol. Microbiol.">
        <title>The Global Catalogue of Microorganisms (GCM) 10K type strain sequencing project: providing services to taxonomists for standard genome sequencing and annotation.</title>
        <authorList>
            <consortium name="The Broad Institute Genomics Platform"/>
            <consortium name="The Broad Institute Genome Sequencing Center for Infectious Disease"/>
            <person name="Wu L."/>
            <person name="Ma J."/>
        </authorList>
    </citation>
    <scope>NUCLEOTIDE SEQUENCE [LARGE SCALE GENOMIC DNA]</scope>
    <source>
        <strain evidence="3">CGMCC 4.1621</strain>
    </source>
</reference>
<dbReference type="Proteomes" id="UP001596410">
    <property type="component" value="Unassembled WGS sequence"/>
</dbReference>
<name>A0ABW2EN30_9BACI</name>
<evidence type="ECO:0000313" key="3">
    <source>
        <dbReference type="Proteomes" id="UP001596410"/>
    </source>
</evidence>
<accession>A0ABW2EN30</accession>
<gene>
    <name evidence="2" type="ORF">ACFQIC_11660</name>
</gene>
<feature type="signal peptide" evidence="1">
    <location>
        <begin position="1"/>
        <end position="26"/>
    </location>
</feature>
<dbReference type="Gene3D" id="3.30.565.40">
    <property type="entry name" value="Fervidobacterium nodosum Rt17-B1 like"/>
    <property type="match status" value="1"/>
</dbReference>
<keyword evidence="1" id="KW-0732">Signal</keyword>
<evidence type="ECO:0000313" key="2">
    <source>
        <dbReference type="EMBL" id="MFC7062514.1"/>
    </source>
</evidence>
<keyword evidence="3" id="KW-1185">Reference proteome</keyword>
<sequence>MNSFYIYLSLLSVVLLSACSFIKADATDPSSEASASKEKSYEVMNKKETEKLTEYEISIDYPQTPNDQINQSIIDYVNQMKDSFKKISYEANSNEKHNLNTNYNVLYEDEHIFVVKFTGKIDTGDDSPKEIQEVLNFDKSKGKRLNLEHIFSEDNDYLLKLTKLANKEANGFDNLTVNSKSLRNLALKGDRVEIHLTKEEQENLQFDSDRIKISKADLEGMISSRYTEVHNSWVEEK</sequence>
<protein>
    <recommendedName>
        <fullName evidence="4">Lipoprotein</fullName>
    </recommendedName>
</protein>
<evidence type="ECO:0008006" key="4">
    <source>
        <dbReference type="Google" id="ProtNLM"/>
    </source>
</evidence>
<dbReference type="EMBL" id="JBHSZV010000028">
    <property type="protein sequence ID" value="MFC7062514.1"/>
    <property type="molecule type" value="Genomic_DNA"/>
</dbReference>
<evidence type="ECO:0000256" key="1">
    <source>
        <dbReference type="SAM" id="SignalP"/>
    </source>
</evidence>
<feature type="chain" id="PRO_5045535949" description="Lipoprotein" evidence="1">
    <location>
        <begin position="27"/>
        <end position="237"/>
    </location>
</feature>